<protein>
    <submittedName>
        <fullName evidence="1">Uncharacterized protein</fullName>
    </submittedName>
</protein>
<comment type="caution">
    <text evidence="1">The sequence shown here is derived from an EMBL/GenBank/DDBJ whole genome shotgun (WGS) entry which is preliminary data.</text>
</comment>
<dbReference type="Proteomes" id="UP001281003">
    <property type="component" value="Unassembled WGS sequence"/>
</dbReference>
<sequence>SARLLLPLRTPIHSSIHPACNNTVILLPATCPAHGRPLQVFAHATNADFPAAAVEVQLNSTPVVDPQYPYNRYVVLNGLTLPGIGRWRVTIWGEVEGLGEVFQVDAGTVNVVLSWLDVGRGPWLCKS</sequence>
<dbReference type="EMBL" id="JAUTDP010000011">
    <property type="protein sequence ID" value="KAK3392228.1"/>
    <property type="molecule type" value="Genomic_DNA"/>
</dbReference>
<feature type="non-terminal residue" evidence="1">
    <location>
        <position position="1"/>
    </location>
</feature>
<proteinExistence type="predicted"/>
<reference evidence="1" key="1">
    <citation type="journal article" date="2023" name="Mol. Phylogenet. Evol.">
        <title>Genome-scale phylogeny and comparative genomics of the fungal order Sordariales.</title>
        <authorList>
            <person name="Hensen N."/>
            <person name="Bonometti L."/>
            <person name="Westerberg I."/>
            <person name="Brannstrom I.O."/>
            <person name="Guillou S."/>
            <person name="Cros-Aarteil S."/>
            <person name="Calhoun S."/>
            <person name="Haridas S."/>
            <person name="Kuo A."/>
            <person name="Mondo S."/>
            <person name="Pangilinan J."/>
            <person name="Riley R."/>
            <person name="LaButti K."/>
            <person name="Andreopoulos B."/>
            <person name="Lipzen A."/>
            <person name="Chen C."/>
            <person name="Yan M."/>
            <person name="Daum C."/>
            <person name="Ng V."/>
            <person name="Clum A."/>
            <person name="Steindorff A."/>
            <person name="Ohm R.A."/>
            <person name="Martin F."/>
            <person name="Silar P."/>
            <person name="Natvig D.O."/>
            <person name="Lalanne C."/>
            <person name="Gautier V."/>
            <person name="Ament-Velasquez S.L."/>
            <person name="Kruys A."/>
            <person name="Hutchinson M.I."/>
            <person name="Powell A.J."/>
            <person name="Barry K."/>
            <person name="Miller A.N."/>
            <person name="Grigoriev I.V."/>
            <person name="Debuchy R."/>
            <person name="Gladieux P."/>
            <person name="Hiltunen Thoren M."/>
            <person name="Johannesson H."/>
        </authorList>
    </citation>
    <scope>NUCLEOTIDE SEQUENCE</scope>
    <source>
        <strain evidence="1">FGSC 1904</strain>
    </source>
</reference>
<name>A0AAE0U5W8_SORBR</name>
<evidence type="ECO:0000313" key="2">
    <source>
        <dbReference type="Proteomes" id="UP001281003"/>
    </source>
</evidence>
<evidence type="ECO:0000313" key="1">
    <source>
        <dbReference type="EMBL" id="KAK3392228.1"/>
    </source>
</evidence>
<organism evidence="1 2">
    <name type="scientific">Sordaria brevicollis</name>
    <dbReference type="NCBI Taxonomy" id="83679"/>
    <lineage>
        <taxon>Eukaryota</taxon>
        <taxon>Fungi</taxon>
        <taxon>Dikarya</taxon>
        <taxon>Ascomycota</taxon>
        <taxon>Pezizomycotina</taxon>
        <taxon>Sordariomycetes</taxon>
        <taxon>Sordariomycetidae</taxon>
        <taxon>Sordariales</taxon>
        <taxon>Sordariaceae</taxon>
        <taxon>Sordaria</taxon>
    </lineage>
</organism>
<feature type="non-terminal residue" evidence="1">
    <location>
        <position position="127"/>
    </location>
</feature>
<dbReference type="AlphaFoldDB" id="A0AAE0U5W8"/>
<keyword evidence="2" id="KW-1185">Reference proteome</keyword>
<gene>
    <name evidence="1" type="ORF">B0T20DRAFT_487670</name>
</gene>
<reference evidence="1" key="2">
    <citation type="submission" date="2023-07" db="EMBL/GenBank/DDBJ databases">
        <authorList>
            <consortium name="Lawrence Berkeley National Laboratory"/>
            <person name="Haridas S."/>
            <person name="Hensen N."/>
            <person name="Bonometti L."/>
            <person name="Westerberg I."/>
            <person name="Brannstrom I.O."/>
            <person name="Guillou S."/>
            <person name="Cros-Aarteil S."/>
            <person name="Calhoun S."/>
            <person name="Kuo A."/>
            <person name="Mondo S."/>
            <person name="Pangilinan J."/>
            <person name="Riley R."/>
            <person name="LaButti K."/>
            <person name="Andreopoulos B."/>
            <person name="Lipzen A."/>
            <person name="Chen C."/>
            <person name="Yanf M."/>
            <person name="Daum C."/>
            <person name="Ng V."/>
            <person name="Clum A."/>
            <person name="Steindorff A."/>
            <person name="Ohm R."/>
            <person name="Martin F."/>
            <person name="Silar P."/>
            <person name="Natvig D."/>
            <person name="Lalanne C."/>
            <person name="Gautier V."/>
            <person name="Ament-velasquez S.L."/>
            <person name="Kruys A."/>
            <person name="Hutchinson M.I."/>
            <person name="Powell A.J."/>
            <person name="Barry K."/>
            <person name="Miller A.N."/>
            <person name="Grigoriev I.V."/>
            <person name="Debuchy R."/>
            <person name="Gladieux P."/>
            <person name="Thoren M.H."/>
            <person name="Johannesson H."/>
        </authorList>
    </citation>
    <scope>NUCLEOTIDE SEQUENCE</scope>
    <source>
        <strain evidence="1">FGSC 1904</strain>
    </source>
</reference>
<accession>A0AAE0U5W8</accession>